<evidence type="ECO:0000313" key="1">
    <source>
        <dbReference type="EMBL" id="KAJ9052343.1"/>
    </source>
</evidence>
<protein>
    <submittedName>
        <fullName evidence="1">Uncharacterized protein</fullName>
    </submittedName>
</protein>
<dbReference type="EMBL" id="QTSX02006694">
    <property type="protein sequence ID" value="KAJ9052343.1"/>
    <property type="molecule type" value="Genomic_DNA"/>
</dbReference>
<reference evidence="1" key="1">
    <citation type="submission" date="2022-04" db="EMBL/GenBank/DDBJ databases">
        <title>Genome of the entomopathogenic fungus Entomophthora muscae.</title>
        <authorList>
            <person name="Elya C."/>
            <person name="Lovett B.R."/>
            <person name="Lee E."/>
            <person name="Macias A.M."/>
            <person name="Hajek A.E."/>
            <person name="De Bivort B.L."/>
            <person name="Kasson M.T."/>
            <person name="De Fine Licht H.H."/>
            <person name="Stajich J.E."/>
        </authorList>
    </citation>
    <scope>NUCLEOTIDE SEQUENCE</scope>
    <source>
        <strain evidence="1">Berkeley</strain>
    </source>
</reference>
<organism evidence="1 2">
    <name type="scientific">Entomophthora muscae</name>
    <dbReference type="NCBI Taxonomy" id="34485"/>
    <lineage>
        <taxon>Eukaryota</taxon>
        <taxon>Fungi</taxon>
        <taxon>Fungi incertae sedis</taxon>
        <taxon>Zoopagomycota</taxon>
        <taxon>Entomophthoromycotina</taxon>
        <taxon>Entomophthoromycetes</taxon>
        <taxon>Entomophthorales</taxon>
        <taxon>Entomophthoraceae</taxon>
        <taxon>Entomophthora</taxon>
    </lineage>
</organism>
<proteinExistence type="predicted"/>
<evidence type="ECO:0000313" key="2">
    <source>
        <dbReference type="Proteomes" id="UP001165960"/>
    </source>
</evidence>
<accession>A0ACC2RQN1</accession>
<dbReference type="Proteomes" id="UP001165960">
    <property type="component" value="Unassembled WGS sequence"/>
</dbReference>
<comment type="caution">
    <text evidence="1">The sequence shown here is derived from an EMBL/GenBank/DDBJ whole genome shotgun (WGS) entry which is preliminary data.</text>
</comment>
<keyword evidence="2" id="KW-1185">Reference proteome</keyword>
<sequence>MPYDTKADNPTPPMVDPKHHKVTVESVPESPSEGTQNPPLGNVLLNIDQSKLSSASVSIP</sequence>
<name>A0ACC2RQN1_9FUNG</name>
<gene>
    <name evidence="1" type="ORF">DSO57_1035141</name>
</gene>